<dbReference type="GO" id="GO:0005739">
    <property type="term" value="C:mitochondrion"/>
    <property type="evidence" value="ECO:0007669"/>
    <property type="project" value="TreeGrafter"/>
</dbReference>
<feature type="compositionally biased region" description="Basic and acidic residues" evidence="1">
    <location>
        <begin position="26"/>
        <end position="35"/>
    </location>
</feature>
<dbReference type="Gene3D" id="3.40.50.1000">
    <property type="entry name" value="HAD superfamily/HAD-like"/>
    <property type="match status" value="2"/>
</dbReference>
<feature type="compositionally biased region" description="Low complexity" evidence="1">
    <location>
        <begin position="46"/>
        <end position="69"/>
    </location>
</feature>
<comment type="caution">
    <text evidence="2">The sequence shown here is derived from an EMBL/GenBank/DDBJ whole genome shotgun (WGS) entry which is preliminary data.</text>
</comment>
<sequence>MSQPGFKEVDFGSSPKKHTMHTPPDSPEKTTHPKDFPILPKNKDGPSPSTTASQASSAKQSQSQSPSSSRRNPSMTLNLEHNLAIPSSPSHATSGSGSHNTIEVPALRSPEAEVSQFMHHLSSLPSTKERRVSRNSFGAALPIPKSKRQSRLSSVTYPAEEKGSTGSGSKAVGGTGLTQRDILASQVQDVLADKVKAAKNMAFVFDIDGVLVHGDRLIPQGQQTLNMLNGDNQLGIKIPHIFLTNGSGKPELARTEQLTRILGNHIDTDQFIQSHTPMRALAEYYKTVLVVGGEGYRCRDVAEQYGFEDIIVPNDIVAWDPSIAPYRVFTDEERASSRPRDFTKTQIDAILVFSDSRDYATDMQIIVDLLRSENGRFGTIAADPVSQRIPIYFSQGDLLCPTEHPIPRMSQGAFRIGLEAMYKALTGVELERVVYGKPELATYKYADEVIASWMEELHGEERVPQNVYMIGDNPASDIVGGNMYGWNTCLVRTGVFQGGENDEENPANFGVFKNVWEAVTTACKKELGEDFVFKWDEKVVNPVLRDSAGSAIEV</sequence>
<dbReference type="PANTHER" id="PTHR14269">
    <property type="entry name" value="CDP-DIACYLGLYCEROL--GLYCEROL-3-PHOSPHATE 3-PHOSPHATIDYLTRANSFERASE-RELATED"/>
    <property type="match status" value="1"/>
</dbReference>
<evidence type="ECO:0000313" key="2">
    <source>
        <dbReference type="EMBL" id="KAK4142550.1"/>
    </source>
</evidence>
<dbReference type="GeneID" id="87814199"/>
<dbReference type="AlphaFoldDB" id="A0AAN6ZKE7"/>
<dbReference type="InterPro" id="IPR050324">
    <property type="entry name" value="CDP-alcohol_PTase-I"/>
</dbReference>
<dbReference type="PANTHER" id="PTHR14269:SF51">
    <property type="entry name" value="HYPOTHETICAL HAD-SUPERFAMILY HYDROLASE (EUROFUNG)"/>
    <property type="match status" value="1"/>
</dbReference>
<dbReference type="InterPro" id="IPR036412">
    <property type="entry name" value="HAD-like_sf"/>
</dbReference>
<dbReference type="InterPro" id="IPR006353">
    <property type="entry name" value="HAD-SF_hydro_IIA_CECR5"/>
</dbReference>
<dbReference type="Pfam" id="PF13242">
    <property type="entry name" value="Hydrolase_like"/>
    <property type="match status" value="1"/>
</dbReference>
<feature type="region of interest" description="Disordered" evidence="1">
    <location>
        <begin position="1"/>
        <end position="74"/>
    </location>
</feature>
<protein>
    <submittedName>
        <fullName evidence="2">HAD-like domain-containing protein</fullName>
    </submittedName>
</protein>
<feature type="region of interest" description="Disordered" evidence="1">
    <location>
        <begin position="137"/>
        <end position="173"/>
    </location>
</feature>
<dbReference type="NCBIfam" id="TIGR01460">
    <property type="entry name" value="HAD-SF-IIA"/>
    <property type="match status" value="1"/>
</dbReference>
<dbReference type="InterPro" id="IPR006357">
    <property type="entry name" value="HAD-SF_hydro_IIA"/>
</dbReference>
<name>A0AAN6ZKE7_9PEZI</name>
<dbReference type="InterPro" id="IPR023214">
    <property type="entry name" value="HAD_sf"/>
</dbReference>
<accession>A0AAN6ZKE7</accession>
<dbReference type="NCBIfam" id="TIGR01456">
    <property type="entry name" value="CECR5"/>
    <property type="match status" value="1"/>
</dbReference>
<organism evidence="2 3">
    <name type="scientific">Dichotomopilus funicola</name>
    <dbReference type="NCBI Taxonomy" id="1934379"/>
    <lineage>
        <taxon>Eukaryota</taxon>
        <taxon>Fungi</taxon>
        <taxon>Dikarya</taxon>
        <taxon>Ascomycota</taxon>
        <taxon>Pezizomycotina</taxon>
        <taxon>Sordariomycetes</taxon>
        <taxon>Sordariomycetidae</taxon>
        <taxon>Sordariales</taxon>
        <taxon>Chaetomiaceae</taxon>
        <taxon>Dichotomopilus</taxon>
    </lineage>
</organism>
<dbReference type="Proteomes" id="UP001302676">
    <property type="component" value="Unassembled WGS sequence"/>
</dbReference>
<gene>
    <name evidence="2" type="ORF">C8A04DRAFT_13112</name>
</gene>
<dbReference type="RefSeq" id="XP_062635921.1">
    <property type="nucleotide sequence ID" value="XM_062777586.1"/>
</dbReference>
<evidence type="ECO:0000256" key="1">
    <source>
        <dbReference type="SAM" id="MobiDB-lite"/>
    </source>
</evidence>
<reference evidence="2" key="2">
    <citation type="submission" date="2023-05" db="EMBL/GenBank/DDBJ databases">
        <authorList>
            <consortium name="Lawrence Berkeley National Laboratory"/>
            <person name="Steindorff A."/>
            <person name="Hensen N."/>
            <person name="Bonometti L."/>
            <person name="Westerberg I."/>
            <person name="Brannstrom I.O."/>
            <person name="Guillou S."/>
            <person name="Cros-Aarteil S."/>
            <person name="Calhoun S."/>
            <person name="Haridas S."/>
            <person name="Kuo A."/>
            <person name="Mondo S."/>
            <person name="Pangilinan J."/>
            <person name="Riley R."/>
            <person name="Labutti K."/>
            <person name="Andreopoulos B."/>
            <person name="Lipzen A."/>
            <person name="Chen C."/>
            <person name="Yanf M."/>
            <person name="Daum C."/>
            <person name="Ng V."/>
            <person name="Clum A."/>
            <person name="Ohm R."/>
            <person name="Martin F."/>
            <person name="Silar P."/>
            <person name="Natvig D."/>
            <person name="Lalanne C."/>
            <person name="Gautier V."/>
            <person name="Ament-Velasquez S.L."/>
            <person name="Kruys A."/>
            <person name="Hutchinson M.I."/>
            <person name="Powell A.J."/>
            <person name="Barry K."/>
            <person name="Miller A.N."/>
            <person name="Grigoriev I.V."/>
            <person name="Debuchy R."/>
            <person name="Gladieux P."/>
            <person name="Thoren M.H."/>
            <person name="Johannesson H."/>
        </authorList>
    </citation>
    <scope>NUCLEOTIDE SEQUENCE</scope>
    <source>
        <strain evidence="2">CBS 141.50</strain>
    </source>
</reference>
<keyword evidence="3" id="KW-1185">Reference proteome</keyword>
<dbReference type="EMBL" id="MU853596">
    <property type="protein sequence ID" value="KAK4142550.1"/>
    <property type="molecule type" value="Genomic_DNA"/>
</dbReference>
<dbReference type="SUPFAM" id="SSF56784">
    <property type="entry name" value="HAD-like"/>
    <property type="match status" value="1"/>
</dbReference>
<dbReference type="FunFam" id="3.40.50.1000:FF:000069">
    <property type="entry name" value="HAD-superfamily subfamily IIA hydrolase"/>
    <property type="match status" value="1"/>
</dbReference>
<dbReference type="Pfam" id="PF13344">
    <property type="entry name" value="Hydrolase_6"/>
    <property type="match status" value="1"/>
</dbReference>
<reference evidence="2" key="1">
    <citation type="journal article" date="2023" name="Mol. Phylogenet. Evol.">
        <title>Genome-scale phylogeny and comparative genomics of the fungal order Sordariales.</title>
        <authorList>
            <person name="Hensen N."/>
            <person name="Bonometti L."/>
            <person name="Westerberg I."/>
            <person name="Brannstrom I.O."/>
            <person name="Guillou S."/>
            <person name="Cros-Aarteil S."/>
            <person name="Calhoun S."/>
            <person name="Haridas S."/>
            <person name="Kuo A."/>
            <person name="Mondo S."/>
            <person name="Pangilinan J."/>
            <person name="Riley R."/>
            <person name="LaButti K."/>
            <person name="Andreopoulos B."/>
            <person name="Lipzen A."/>
            <person name="Chen C."/>
            <person name="Yan M."/>
            <person name="Daum C."/>
            <person name="Ng V."/>
            <person name="Clum A."/>
            <person name="Steindorff A."/>
            <person name="Ohm R.A."/>
            <person name="Martin F."/>
            <person name="Silar P."/>
            <person name="Natvig D.O."/>
            <person name="Lalanne C."/>
            <person name="Gautier V."/>
            <person name="Ament-Velasquez S.L."/>
            <person name="Kruys A."/>
            <person name="Hutchinson M.I."/>
            <person name="Powell A.J."/>
            <person name="Barry K."/>
            <person name="Miller A.N."/>
            <person name="Grigoriev I.V."/>
            <person name="Debuchy R."/>
            <person name="Gladieux P."/>
            <person name="Hiltunen Thoren M."/>
            <person name="Johannesson H."/>
        </authorList>
    </citation>
    <scope>NUCLEOTIDE SEQUENCE</scope>
    <source>
        <strain evidence="2">CBS 141.50</strain>
    </source>
</reference>
<dbReference type="GO" id="GO:0046474">
    <property type="term" value="P:glycerophospholipid biosynthetic process"/>
    <property type="evidence" value="ECO:0007669"/>
    <property type="project" value="TreeGrafter"/>
</dbReference>
<evidence type="ECO:0000313" key="3">
    <source>
        <dbReference type="Proteomes" id="UP001302676"/>
    </source>
</evidence>
<proteinExistence type="predicted"/>